<dbReference type="OMA" id="INTCTTH"/>
<sequence>MFIAYFHTHVLILGFQADVFVQTSMIDGYSSCSCLGKARQLFDKMGARNEVTWSCIITTYSRLGRCDETWAIFNEMQEKSVISWTIMMQGLVDGGDFNGLFSLFREVRLETFDVDVGLENQSPTDRTLVRVYANCCDIVYSRAAFDVAALKDVSLWTSMICGYVQFGLLGEAMHLFNNTAQEIENYIIADRLESDVRVQTSLIHLYCKCGSLDKAESAFQRVVKKDLAVWSAIMINTCTTHGMGA</sequence>
<evidence type="ECO:0000313" key="4">
    <source>
        <dbReference type="EnsemblPlants" id="Kaladp0022s0254.1.v1.1"/>
    </source>
</evidence>
<feature type="chain" id="PRO_5029493840" description="Pentatricopeptide repeat-containing protein" evidence="3">
    <location>
        <begin position="18"/>
        <end position="245"/>
    </location>
</feature>
<proteinExistence type="predicted"/>
<dbReference type="Gramene" id="Kaladp0022s0254.1.v1.1">
    <property type="protein sequence ID" value="Kaladp0022s0254.1.v1.1"/>
    <property type="gene ID" value="Kaladp0022s0254.v1.1"/>
</dbReference>
<feature type="signal peptide" evidence="3">
    <location>
        <begin position="1"/>
        <end position="17"/>
    </location>
</feature>
<dbReference type="GO" id="GO:0003723">
    <property type="term" value="F:RNA binding"/>
    <property type="evidence" value="ECO:0007669"/>
    <property type="project" value="InterPro"/>
</dbReference>
<organism evidence="4 5">
    <name type="scientific">Kalanchoe fedtschenkoi</name>
    <name type="common">Lavender scallops</name>
    <name type="synonym">South American air plant</name>
    <dbReference type="NCBI Taxonomy" id="63787"/>
    <lineage>
        <taxon>Eukaryota</taxon>
        <taxon>Viridiplantae</taxon>
        <taxon>Streptophyta</taxon>
        <taxon>Embryophyta</taxon>
        <taxon>Tracheophyta</taxon>
        <taxon>Spermatophyta</taxon>
        <taxon>Magnoliopsida</taxon>
        <taxon>eudicotyledons</taxon>
        <taxon>Gunneridae</taxon>
        <taxon>Pentapetalae</taxon>
        <taxon>Saxifragales</taxon>
        <taxon>Crassulaceae</taxon>
        <taxon>Kalanchoe</taxon>
    </lineage>
</organism>
<evidence type="ECO:0000256" key="2">
    <source>
        <dbReference type="PROSITE-ProRule" id="PRU00708"/>
    </source>
</evidence>
<dbReference type="InterPro" id="IPR002885">
    <property type="entry name" value="PPR_rpt"/>
</dbReference>
<feature type="repeat" description="PPR" evidence="2">
    <location>
        <begin position="49"/>
        <end position="83"/>
    </location>
</feature>
<accession>A0A7N0T4V9</accession>
<dbReference type="EnsemblPlants" id="Kaladp0022s0254.1.v1.1">
    <property type="protein sequence ID" value="Kaladp0022s0254.1.v1.1"/>
    <property type="gene ID" value="Kaladp0022s0254.v1.1"/>
</dbReference>
<dbReference type="Proteomes" id="UP000594263">
    <property type="component" value="Unplaced"/>
</dbReference>
<dbReference type="Gene3D" id="1.25.40.10">
    <property type="entry name" value="Tetratricopeptide repeat domain"/>
    <property type="match status" value="2"/>
</dbReference>
<dbReference type="PANTHER" id="PTHR47926:SF508">
    <property type="entry name" value="PENTATRICOPEPTIDE REPEAT-CONTAINING PROTEIN"/>
    <property type="match status" value="1"/>
</dbReference>
<evidence type="ECO:0000256" key="1">
    <source>
        <dbReference type="ARBA" id="ARBA00022737"/>
    </source>
</evidence>
<dbReference type="InterPro" id="IPR046960">
    <property type="entry name" value="PPR_At4g14850-like_plant"/>
</dbReference>
<dbReference type="InterPro" id="IPR011990">
    <property type="entry name" value="TPR-like_helical_dom_sf"/>
</dbReference>
<keyword evidence="3" id="KW-0732">Signal</keyword>
<feature type="repeat" description="PPR" evidence="2">
    <location>
        <begin position="195"/>
        <end position="229"/>
    </location>
</feature>
<dbReference type="GO" id="GO:0009451">
    <property type="term" value="P:RNA modification"/>
    <property type="evidence" value="ECO:0007669"/>
    <property type="project" value="InterPro"/>
</dbReference>
<evidence type="ECO:0000313" key="5">
    <source>
        <dbReference type="Proteomes" id="UP000594263"/>
    </source>
</evidence>
<evidence type="ECO:0008006" key="6">
    <source>
        <dbReference type="Google" id="ProtNLM"/>
    </source>
</evidence>
<reference evidence="4" key="1">
    <citation type="submission" date="2021-01" db="UniProtKB">
        <authorList>
            <consortium name="EnsemblPlants"/>
        </authorList>
    </citation>
    <scope>IDENTIFICATION</scope>
</reference>
<protein>
    <recommendedName>
        <fullName evidence="6">Pentatricopeptide repeat-containing protein</fullName>
    </recommendedName>
</protein>
<dbReference type="PANTHER" id="PTHR47926">
    <property type="entry name" value="PENTATRICOPEPTIDE REPEAT-CONTAINING PROTEIN"/>
    <property type="match status" value="1"/>
</dbReference>
<keyword evidence="1" id="KW-0677">Repeat</keyword>
<evidence type="ECO:0000256" key="3">
    <source>
        <dbReference type="SAM" id="SignalP"/>
    </source>
</evidence>
<dbReference type="NCBIfam" id="TIGR00756">
    <property type="entry name" value="PPR"/>
    <property type="match status" value="3"/>
</dbReference>
<dbReference type="Pfam" id="PF01535">
    <property type="entry name" value="PPR"/>
    <property type="match status" value="5"/>
</dbReference>
<dbReference type="PROSITE" id="PS51375">
    <property type="entry name" value="PPR"/>
    <property type="match status" value="2"/>
</dbReference>
<name>A0A7N0T4V9_KALFE</name>
<dbReference type="AlphaFoldDB" id="A0A7N0T4V9"/>
<keyword evidence="5" id="KW-1185">Reference proteome</keyword>